<dbReference type="EMBL" id="JAULSX010000007">
    <property type="protein sequence ID" value="KAK3487916.1"/>
    <property type="molecule type" value="Genomic_DNA"/>
</dbReference>
<name>A0AAJ0I2H4_9PEZI</name>
<proteinExistence type="predicted"/>
<evidence type="ECO:0000313" key="3">
    <source>
        <dbReference type="Proteomes" id="UP001285908"/>
    </source>
</evidence>
<dbReference type="AlphaFoldDB" id="A0AAJ0I2H4"/>
<evidence type="ECO:0000256" key="1">
    <source>
        <dbReference type="SAM" id="MobiDB-lite"/>
    </source>
</evidence>
<protein>
    <submittedName>
        <fullName evidence="2">Uncharacterized protein</fullName>
    </submittedName>
</protein>
<sequence length="196" mass="22573">MASTPWRPNMTLKECLLPTRGMLWEDRPHILRSLEHDELVLHAFRRNYIPIAPSNVSFEVAVMVFVANQQAPRHHKAAVYAPGKEYDFFAKLANWNGNGRKMPTHIYAELFHELIAARVRFMRRHRDSAETPSQLAVQLSELVRHMYGRYSDEDLSRRIDEEILKAEEEQASSTKGDLGEAESTELSKDLEPSAQD</sequence>
<reference evidence="2 3" key="1">
    <citation type="journal article" date="2023" name="Mol. Phylogenet. Evol.">
        <title>Genome-scale phylogeny and comparative genomics of the fungal order Sordariales.</title>
        <authorList>
            <person name="Hensen N."/>
            <person name="Bonometti L."/>
            <person name="Westerberg I."/>
            <person name="Brannstrom I.O."/>
            <person name="Guillou S."/>
            <person name="Cros-Aarteil S."/>
            <person name="Calhoun S."/>
            <person name="Haridas S."/>
            <person name="Kuo A."/>
            <person name="Mondo S."/>
            <person name="Pangilinan J."/>
            <person name="Riley R."/>
            <person name="LaButti K."/>
            <person name="Andreopoulos B."/>
            <person name="Lipzen A."/>
            <person name="Chen C."/>
            <person name="Yan M."/>
            <person name="Daum C."/>
            <person name="Ng V."/>
            <person name="Clum A."/>
            <person name="Steindorff A."/>
            <person name="Ohm R.A."/>
            <person name="Martin F."/>
            <person name="Silar P."/>
            <person name="Natvig D.O."/>
            <person name="Lalanne C."/>
            <person name="Gautier V."/>
            <person name="Ament-Velasquez S.L."/>
            <person name="Kruys A."/>
            <person name="Hutchinson M.I."/>
            <person name="Powell A.J."/>
            <person name="Barry K."/>
            <person name="Miller A.N."/>
            <person name="Grigoriev I.V."/>
            <person name="Debuchy R."/>
            <person name="Gladieux P."/>
            <person name="Hiltunen Thoren M."/>
            <person name="Johannesson H."/>
        </authorList>
    </citation>
    <scope>NUCLEOTIDE SEQUENCE [LARGE SCALE GENOMIC DNA]</scope>
    <source>
        <strain evidence="2 3">FGSC 10403</strain>
    </source>
</reference>
<accession>A0AAJ0I2H4</accession>
<dbReference type="RefSeq" id="XP_062690043.1">
    <property type="nucleotide sequence ID" value="XM_062840978.1"/>
</dbReference>
<dbReference type="GeneID" id="87878600"/>
<comment type="caution">
    <text evidence="2">The sequence shown here is derived from an EMBL/GenBank/DDBJ whole genome shotgun (WGS) entry which is preliminary data.</text>
</comment>
<organism evidence="2 3">
    <name type="scientific">Neurospora hispaniola</name>
    <dbReference type="NCBI Taxonomy" id="588809"/>
    <lineage>
        <taxon>Eukaryota</taxon>
        <taxon>Fungi</taxon>
        <taxon>Dikarya</taxon>
        <taxon>Ascomycota</taxon>
        <taxon>Pezizomycotina</taxon>
        <taxon>Sordariomycetes</taxon>
        <taxon>Sordariomycetidae</taxon>
        <taxon>Sordariales</taxon>
        <taxon>Sordariaceae</taxon>
        <taxon>Neurospora</taxon>
    </lineage>
</organism>
<evidence type="ECO:0000313" key="2">
    <source>
        <dbReference type="EMBL" id="KAK3487916.1"/>
    </source>
</evidence>
<feature type="compositionally biased region" description="Basic and acidic residues" evidence="1">
    <location>
        <begin position="185"/>
        <end position="196"/>
    </location>
</feature>
<feature type="region of interest" description="Disordered" evidence="1">
    <location>
        <begin position="161"/>
        <end position="196"/>
    </location>
</feature>
<keyword evidence="3" id="KW-1185">Reference proteome</keyword>
<dbReference type="Proteomes" id="UP001285908">
    <property type="component" value="Unassembled WGS sequence"/>
</dbReference>
<gene>
    <name evidence="2" type="ORF">B0T23DRAFT_446864</name>
</gene>